<evidence type="ECO:0000259" key="7">
    <source>
        <dbReference type="PROSITE" id="PS52029"/>
    </source>
</evidence>
<dbReference type="CDD" id="cd16913">
    <property type="entry name" value="YkuD_like"/>
    <property type="match status" value="1"/>
</dbReference>
<evidence type="ECO:0000256" key="5">
    <source>
        <dbReference type="ARBA" id="ARBA00023316"/>
    </source>
</evidence>
<dbReference type="RefSeq" id="WP_344421777.1">
    <property type="nucleotide sequence ID" value="NZ_BAAANN010000017.1"/>
</dbReference>
<keyword evidence="3 6" id="KW-0133">Cell shape</keyword>
<accession>A0ABN2RC21</accession>
<dbReference type="InterPro" id="IPR005490">
    <property type="entry name" value="LD_TPept_cat_dom"/>
</dbReference>
<keyword evidence="2" id="KW-0808">Transferase</keyword>
<proteinExistence type="predicted"/>
<dbReference type="Gene3D" id="2.40.440.10">
    <property type="entry name" value="L,D-transpeptidase catalytic domain-like"/>
    <property type="match status" value="1"/>
</dbReference>
<dbReference type="PROSITE" id="PS52029">
    <property type="entry name" value="LD_TPASE"/>
    <property type="match status" value="1"/>
</dbReference>
<organism evidence="8 9">
    <name type="scientific">Amycolatopsis minnesotensis</name>
    <dbReference type="NCBI Taxonomy" id="337894"/>
    <lineage>
        <taxon>Bacteria</taxon>
        <taxon>Bacillati</taxon>
        <taxon>Actinomycetota</taxon>
        <taxon>Actinomycetes</taxon>
        <taxon>Pseudonocardiales</taxon>
        <taxon>Pseudonocardiaceae</taxon>
        <taxon>Amycolatopsis</taxon>
    </lineage>
</organism>
<feature type="active site" description="Nucleophile" evidence="6">
    <location>
        <position position="242"/>
    </location>
</feature>
<keyword evidence="4 6" id="KW-0573">Peptidoglycan synthesis</keyword>
<dbReference type="SUPFAM" id="SSF141523">
    <property type="entry name" value="L,D-transpeptidase catalytic domain-like"/>
    <property type="match status" value="1"/>
</dbReference>
<evidence type="ECO:0000256" key="6">
    <source>
        <dbReference type="PROSITE-ProRule" id="PRU01373"/>
    </source>
</evidence>
<feature type="domain" description="L,D-TPase catalytic" evidence="7">
    <location>
        <begin position="147"/>
        <end position="265"/>
    </location>
</feature>
<evidence type="ECO:0000313" key="8">
    <source>
        <dbReference type="EMBL" id="GAA1966793.1"/>
    </source>
</evidence>
<feature type="active site" description="Proton donor/acceptor" evidence="6">
    <location>
        <position position="226"/>
    </location>
</feature>
<dbReference type="InterPro" id="IPR050979">
    <property type="entry name" value="LD-transpeptidase"/>
</dbReference>
<sequence>METCDVINPRARRRNRAKIYGIVAVVVLAVSGCGGEETAEPAKLSQEDLTMLPEATTFAALPDAAKDAGSAATAKVIHPKADLVVYQSVGGKAIAKLPTNQVGSPTWAPVLSEQGPWAEVLLPTRPNQASGWVRADPSEVESAENDYRIDVDTAAFSLELTKSGKALGKWKIGTGKPEFPTPKGRAFLLASIEETVNKYSPIVLPLSVHSESHETFGGGPGTVGIHTWPNDSFVGKANSDGCIRVPKEALDALVKVPLGTIVNIT</sequence>
<dbReference type="Pfam" id="PF03734">
    <property type="entry name" value="YkuD"/>
    <property type="match status" value="1"/>
</dbReference>
<evidence type="ECO:0000313" key="9">
    <source>
        <dbReference type="Proteomes" id="UP001501116"/>
    </source>
</evidence>
<protein>
    <recommendedName>
        <fullName evidence="7">L,D-TPase catalytic domain-containing protein</fullName>
    </recommendedName>
</protein>
<evidence type="ECO:0000256" key="4">
    <source>
        <dbReference type="ARBA" id="ARBA00022984"/>
    </source>
</evidence>
<keyword evidence="5 6" id="KW-0961">Cell wall biogenesis/degradation</keyword>
<comment type="caution">
    <text evidence="8">The sequence shown here is derived from an EMBL/GenBank/DDBJ whole genome shotgun (WGS) entry which is preliminary data.</text>
</comment>
<dbReference type="InterPro" id="IPR038063">
    <property type="entry name" value="Transpep_catalytic_dom"/>
</dbReference>
<comment type="pathway">
    <text evidence="1 6">Cell wall biogenesis; peptidoglycan biosynthesis.</text>
</comment>
<evidence type="ECO:0000256" key="2">
    <source>
        <dbReference type="ARBA" id="ARBA00022679"/>
    </source>
</evidence>
<evidence type="ECO:0000256" key="1">
    <source>
        <dbReference type="ARBA" id="ARBA00004752"/>
    </source>
</evidence>
<dbReference type="Proteomes" id="UP001501116">
    <property type="component" value="Unassembled WGS sequence"/>
</dbReference>
<dbReference type="PANTHER" id="PTHR30582">
    <property type="entry name" value="L,D-TRANSPEPTIDASE"/>
    <property type="match status" value="1"/>
</dbReference>
<reference evidence="8 9" key="1">
    <citation type="journal article" date="2019" name="Int. J. Syst. Evol. Microbiol.">
        <title>The Global Catalogue of Microorganisms (GCM) 10K type strain sequencing project: providing services to taxonomists for standard genome sequencing and annotation.</title>
        <authorList>
            <consortium name="The Broad Institute Genomics Platform"/>
            <consortium name="The Broad Institute Genome Sequencing Center for Infectious Disease"/>
            <person name="Wu L."/>
            <person name="Ma J."/>
        </authorList>
    </citation>
    <scope>NUCLEOTIDE SEQUENCE [LARGE SCALE GENOMIC DNA]</scope>
    <source>
        <strain evidence="8 9">JCM 14545</strain>
    </source>
</reference>
<gene>
    <name evidence="8" type="ORF">GCM10009754_44150</name>
</gene>
<dbReference type="EMBL" id="BAAANN010000017">
    <property type="protein sequence ID" value="GAA1966793.1"/>
    <property type="molecule type" value="Genomic_DNA"/>
</dbReference>
<keyword evidence="9" id="KW-1185">Reference proteome</keyword>
<evidence type="ECO:0000256" key="3">
    <source>
        <dbReference type="ARBA" id="ARBA00022960"/>
    </source>
</evidence>
<name>A0ABN2RC21_9PSEU</name>